<dbReference type="CDD" id="cd02955">
    <property type="entry name" value="SSP411"/>
    <property type="match status" value="1"/>
</dbReference>
<dbReference type="PIRSF" id="PIRSF006402">
    <property type="entry name" value="UCP006402_thioredoxin"/>
    <property type="match status" value="1"/>
</dbReference>
<protein>
    <recommendedName>
        <fullName evidence="1">Spermatogenesis-associated protein 20-like TRX domain-containing protein</fullName>
    </recommendedName>
</protein>
<evidence type="ECO:0000313" key="2">
    <source>
        <dbReference type="EMBL" id="SNR55772.1"/>
    </source>
</evidence>
<accession>A0A238XAY0</accession>
<organism evidence="2 3">
    <name type="scientific">Lutibacter agarilyticus</name>
    <dbReference type="NCBI Taxonomy" id="1109740"/>
    <lineage>
        <taxon>Bacteria</taxon>
        <taxon>Pseudomonadati</taxon>
        <taxon>Bacteroidota</taxon>
        <taxon>Flavobacteriia</taxon>
        <taxon>Flavobacteriales</taxon>
        <taxon>Flavobacteriaceae</taxon>
        <taxon>Lutibacter</taxon>
    </lineage>
</organism>
<evidence type="ECO:0000313" key="3">
    <source>
        <dbReference type="Proteomes" id="UP000198384"/>
    </source>
</evidence>
<feature type="domain" description="Spermatogenesis-associated protein 20-like TRX" evidence="1">
    <location>
        <begin position="7"/>
        <end position="161"/>
    </location>
</feature>
<dbReference type="EMBL" id="FZNT01000005">
    <property type="protein sequence ID" value="SNR55772.1"/>
    <property type="molecule type" value="Genomic_DNA"/>
</dbReference>
<dbReference type="Pfam" id="PF03190">
    <property type="entry name" value="Thioredox_DsbH"/>
    <property type="match status" value="1"/>
</dbReference>
<proteinExistence type="predicted"/>
<dbReference type="InterPro" id="IPR036249">
    <property type="entry name" value="Thioredoxin-like_sf"/>
</dbReference>
<dbReference type="GO" id="GO:0005975">
    <property type="term" value="P:carbohydrate metabolic process"/>
    <property type="evidence" value="ECO:0007669"/>
    <property type="project" value="InterPro"/>
</dbReference>
<dbReference type="SUPFAM" id="SSF52833">
    <property type="entry name" value="Thioredoxin-like"/>
    <property type="match status" value="1"/>
</dbReference>
<dbReference type="PANTHER" id="PTHR42899">
    <property type="entry name" value="SPERMATOGENESIS-ASSOCIATED PROTEIN 20"/>
    <property type="match status" value="1"/>
</dbReference>
<reference evidence="2 3" key="1">
    <citation type="submission" date="2017-06" db="EMBL/GenBank/DDBJ databases">
        <authorList>
            <person name="Kim H.J."/>
            <person name="Triplett B.A."/>
        </authorList>
    </citation>
    <scope>NUCLEOTIDE SEQUENCE [LARGE SCALE GENOMIC DNA]</scope>
    <source>
        <strain evidence="2 3">DSM 29150</strain>
    </source>
</reference>
<dbReference type="InterPro" id="IPR024705">
    <property type="entry name" value="Ssp411"/>
</dbReference>
<name>A0A238XAY0_9FLAO</name>
<keyword evidence="3" id="KW-1185">Reference proteome</keyword>
<dbReference type="Gene3D" id="3.40.30.10">
    <property type="entry name" value="Glutaredoxin"/>
    <property type="match status" value="1"/>
</dbReference>
<dbReference type="SUPFAM" id="SSF48208">
    <property type="entry name" value="Six-hairpin glycosidases"/>
    <property type="match status" value="1"/>
</dbReference>
<sequence>MTTHKYTNSLINETSPYLLQHAHNPVDWKAWNNETLELAKKENKLILISIGYSSCHWCHVMEHESFENDSVAAVMNQNFINIKVDREERPDVDQVYMNAVQLMTGRGGWPLNCIALPDGRPVWGGTYFPKENWINALEQLSKMYEEKPEEMIAYAEKLTEGVQKSDLVHFSGEVTDFSISDIDSCVEEWTQNMDMDLGGKRGAPKFPMPNNYQFLLRYAIQANNPEVLEYVNTSLTNMAYGGIYDQIGGGFSRYSVDIKWHVPHFEKMLYDNGQLVSLYANAYQATKNELYKKTVYQTLAFIERELTTTEGAFYSSLDADSTTKEGVLEEGAFYVWKSLELQTLLKDDYQLFSDYYNINHYGYWEHENYVLIRNKPTNEIADKHAISITELQNKVIKWQELLLKERDKKDRPRLDDKSLTSWNALMLKGYIDAYRVFNDQHFLETAIKNAKFIYTKQLQEGGNLNHNYKNGKSTINGYLEDYATVIDAYISLYEATLNELWLNTAKQLTDYTFDHFFDAEKQMFYFTSDEDTDLITRKMEIEDNVISSSNSIMATNLFKLSHYYSNNYYLKVSKQMLGNIKDRAQEYGSGYANWLQLMCDFTGAYYEIAISGEKSFEKLKEINQHYIPNKLIAGSTSKSTIPLMEGRFNKDETYIYICVDGACKLPEKDTKKAIDQLKIEF</sequence>
<dbReference type="Gene3D" id="1.50.10.20">
    <property type="match status" value="1"/>
</dbReference>
<dbReference type="PANTHER" id="PTHR42899:SF1">
    <property type="entry name" value="SPERMATOGENESIS-ASSOCIATED PROTEIN 20"/>
    <property type="match status" value="1"/>
</dbReference>
<dbReference type="InterPro" id="IPR004879">
    <property type="entry name" value="Ssp411-like_TRX"/>
</dbReference>
<evidence type="ECO:0000259" key="1">
    <source>
        <dbReference type="Pfam" id="PF03190"/>
    </source>
</evidence>
<dbReference type="InterPro" id="IPR008928">
    <property type="entry name" value="6-hairpin_glycosidase_sf"/>
</dbReference>
<dbReference type="Proteomes" id="UP000198384">
    <property type="component" value="Unassembled WGS sequence"/>
</dbReference>
<gene>
    <name evidence="2" type="ORF">SAMN06265371_105139</name>
</gene>
<dbReference type="AlphaFoldDB" id="A0A238XAY0"/>
<dbReference type="RefSeq" id="WP_245813507.1">
    <property type="nucleotide sequence ID" value="NZ_FZNT01000005.1"/>
</dbReference>